<feature type="transmembrane region" description="Helical" evidence="1">
    <location>
        <begin position="60"/>
        <end position="78"/>
    </location>
</feature>
<accession>A0A4R2M112</accession>
<dbReference type="AlphaFoldDB" id="A0A4R2M112"/>
<dbReference type="SUPFAM" id="SSF48317">
    <property type="entry name" value="Acid phosphatase/Vanadium-dependent haloperoxidase"/>
    <property type="match status" value="1"/>
</dbReference>
<keyword evidence="1" id="KW-0812">Transmembrane</keyword>
<dbReference type="CDD" id="cd03396">
    <property type="entry name" value="PAP2_like_6"/>
    <property type="match status" value="1"/>
</dbReference>
<comment type="caution">
    <text evidence="3">The sequence shown here is derived from an EMBL/GenBank/DDBJ whole genome shotgun (WGS) entry which is preliminary data.</text>
</comment>
<gene>
    <name evidence="3" type="ORF">EV684_11739</name>
</gene>
<dbReference type="Proteomes" id="UP000295106">
    <property type="component" value="Unassembled WGS sequence"/>
</dbReference>
<reference evidence="3 4" key="1">
    <citation type="submission" date="2019-03" db="EMBL/GenBank/DDBJ databases">
        <title>Genomic Encyclopedia of Type Strains, Phase IV (KMG-IV): sequencing the most valuable type-strain genomes for metagenomic binning, comparative biology and taxonomic classification.</title>
        <authorList>
            <person name="Goeker M."/>
        </authorList>
    </citation>
    <scope>NUCLEOTIDE SEQUENCE [LARGE SCALE GENOMIC DNA]</scope>
    <source>
        <strain evidence="3 4">DSM 1709</strain>
    </source>
</reference>
<dbReference type="InterPro" id="IPR036938">
    <property type="entry name" value="PAP2/HPO_sf"/>
</dbReference>
<evidence type="ECO:0000256" key="1">
    <source>
        <dbReference type="SAM" id="Phobius"/>
    </source>
</evidence>
<feature type="domain" description="Phosphatidic acid phosphatase type 2/haloperoxidase" evidence="2">
    <location>
        <begin position="90"/>
        <end position="211"/>
    </location>
</feature>
<proteinExistence type="predicted"/>
<evidence type="ECO:0000259" key="2">
    <source>
        <dbReference type="Pfam" id="PF01569"/>
    </source>
</evidence>
<feature type="transmembrane region" description="Helical" evidence="1">
    <location>
        <begin position="197"/>
        <end position="216"/>
    </location>
</feature>
<organism evidence="3 4">
    <name type="scientific">Rubrivivax gelatinosus</name>
    <name type="common">Rhodocyclus gelatinosus</name>
    <name type="synonym">Rhodopseudomonas gelatinosa</name>
    <dbReference type="NCBI Taxonomy" id="28068"/>
    <lineage>
        <taxon>Bacteria</taxon>
        <taxon>Pseudomonadati</taxon>
        <taxon>Pseudomonadota</taxon>
        <taxon>Betaproteobacteria</taxon>
        <taxon>Burkholderiales</taxon>
        <taxon>Sphaerotilaceae</taxon>
        <taxon>Rubrivivax</taxon>
    </lineage>
</organism>
<feature type="transmembrane region" description="Helical" evidence="1">
    <location>
        <begin position="137"/>
        <end position="159"/>
    </location>
</feature>
<evidence type="ECO:0000313" key="4">
    <source>
        <dbReference type="Proteomes" id="UP000295106"/>
    </source>
</evidence>
<dbReference type="Pfam" id="PF01569">
    <property type="entry name" value="PAP2"/>
    <property type="match status" value="1"/>
</dbReference>
<keyword evidence="1" id="KW-1133">Transmembrane helix</keyword>
<dbReference type="EMBL" id="SLXD01000017">
    <property type="protein sequence ID" value="TCO98394.1"/>
    <property type="molecule type" value="Genomic_DNA"/>
</dbReference>
<dbReference type="RefSeq" id="WP_132649419.1">
    <property type="nucleotide sequence ID" value="NZ_CP181386.1"/>
</dbReference>
<dbReference type="OrthoDB" id="7348799at2"/>
<evidence type="ECO:0000313" key="3">
    <source>
        <dbReference type="EMBL" id="TCO98394.1"/>
    </source>
</evidence>
<sequence>MAAALLRRELGVVLAALLPVLAWDASGLDLPLQRLLGGPEGFVWRSHWLTSTVLHQGGRALAWVIVVLLALNVVRPLLGCALTRTERLRWLLVTLAVFAVVPLLKSGSATSCPWSLAEFGGNASYVSHWRWGVADGGPGHCFPSGHATAAAAFFTGWFALRGRHPRGARRWLAATLLLTALLGAAQMARGAHYLSHVLWAAWVCWLAATVTAPRALPQPAYTGSP</sequence>
<keyword evidence="1" id="KW-0472">Membrane</keyword>
<dbReference type="Gene3D" id="1.20.144.10">
    <property type="entry name" value="Phosphatidic acid phosphatase type 2/haloperoxidase"/>
    <property type="match status" value="1"/>
</dbReference>
<dbReference type="InterPro" id="IPR000326">
    <property type="entry name" value="PAP2/HPO"/>
</dbReference>
<protein>
    <submittedName>
        <fullName evidence="3">Membrane-associated PAP2 superfamily phosphatase</fullName>
    </submittedName>
</protein>
<dbReference type="GeneID" id="99683713"/>
<feature type="transmembrane region" description="Helical" evidence="1">
    <location>
        <begin position="90"/>
        <end position="117"/>
    </location>
</feature>
<name>A0A4R2M112_RUBGE</name>